<evidence type="ECO:0000256" key="1">
    <source>
        <dbReference type="SAM" id="MobiDB-lite"/>
    </source>
</evidence>
<keyword evidence="3" id="KW-1185">Reference proteome</keyword>
<dbReference type="RefSeq" id="XP_043131459.1">
    <property type="nucleotide sequence ID" value="XM_043278175.1"/>
</dbReference>
<gene>
    <name evidence="2" type="ORF">ACHE_10339S</name>
</gene>
<evidence type="ECO:0000313" key="2">
    <source>
        <dbReference type="EMBL" id="BCR82937.1"/>
    </source>
</evidence>
<accession>A0A7R7ZJE7</accession>
<protein>
    <submittedName>
        <fullName evidence="2">Uncharacterized protein</fullName>
    </submittedName>
</protein>
<proteinExistence type="predicted"/>
<dbReference type="GeneID" id="66977296"/>
<organism evidence="2 3">
    <name type="scientific">Aspergillus chevalieri</name>
    <name type="common">Eurotium chevalieri</name>
    <dbReference type="NCBI Taxonomy" id="182096"/>
    <lineage>
        <taxon>Eukaryota</taxon>
        <taxon>Fungi</taxon>
        <taxon>Dikarya</taxon>
        <taxon>Ascomycota</taxon>
        <taxon>Pezizomycotina</taxon>
        <taxon>Eurotiomycetes</taxon>
        <taxon>Eurotiomycetidae</taxon>
        <taxon>Eurotiales</taxon>
        <taxon>Aspergillaceae</taxon>
        <taxon>Aspergillus</taxon>
        <taxon>Aspergillus subgen. Aspergillus</taxon>
    </lineage>
</organism>
<feature type="region of interest" description="Disordered" evidence="1">
    <location>
        <begin position="1"/>
        <end position="41"/>
    </location>
</feature>
<dbReference type="KEGG" id="ache:ACHE_10339S"/>
<name>A0A7R7ZJE7_ASPCH</name>
<feature type="compositionally biased region" description="Polar residues" evidence="1">
    <location>
        <begin position="1"/>
        <end position="21"/>
    </location>
</feature>
<dbReference type="AlphaFoldDB" id="A0A7R7ZJE7"/>
<dbReference type="EMBL" id="AP024416">
    <property type="protein sequence ID" value="BCR82937.1"/>
    <property type="molecule type" value="Genomic_DNA"/>
</dbReference>
<dbReference type="Proteomes" id="UP000637239">
    <property type="component" value="Chromosome 1"/>
</dbReference>
<sequence length="112" mass="12350">MASSTGNSSPAATTELKPQSKSKSKKEDNEPPLSANFARSSSSMIGYDHEVYLQLIAGGKSSTKTANQVYREERTRHLTTRALDPAILEPQGDPSSVDFECAEYQRKKDRIQ</sequence>
<reference evidence="2" key="2">
    <citation type="submission" date="2021-02" db="EMBL/GenBank/DDBJ databases">
        <title>Aspergillus chevalieri M1 genome sequence.</title>
        <authorList>
            <person name="Kadooka C."/>
            <person name="Mori K."/>
            <person name="Futagami T."/>
        </authorList>
    </citation>
    <scope>NUCLEOTIDE SEQUENCE</scope>
    <source>
        <strain evidence="2">M1</strain>
    </source>
</reference>
<reference evidence="2" key="1">
    <citation type="submission" date="2021-01" db="EMBL/GenBank/DDBJ databases">
        <authorList>
            <consortium name="Aspergillus chevalieri M1 genome sequencing consortium"/>
            <person name="Kazuki M."/>
            <person name="Futagami T."/>
        </authorList>
    </citation>
    <scope>NUCLEOTIDE SEQUENCE</scope>
    <source>
        <strain evidence="2">M1</strain>
    </source>
</reference>
<evidence type="ECO:0000313" key="3">
    <source>
        <dbReference type="Proteomes" id="UP000637239"/>
    </source>
</evidence>